<evidence type="ECO:0000313" key="7">
    <source>
        <dbReference type="Proteomes" id="UP000177798"/>
    </source>
</evidence>
<dbReference type="InterPro" id="IPR013103">
    <property type="entry name" value="RVT_2"/>
</dbReference>
<evidence type="ECO:0000256" key="1">
    <source>
        <dbReference type="ARBA" id="ARBA00022750"/>
    </source>
</evidence>
<feature type="compositionally biased region" description="Acidic residues" evidence="3">
    <location>
        <begin position="292"/>
        <end position="306"/>
    </location>
</feature>
<keyword evidence="1" id="KW-0064">Aspartyl protease</keyword>
<dbReference type="InterPro" id="IPR036875">
    <property type="entry name" value="Znf_CCHC_sf"/>
</dbReference>
<feature type="region of interest" description="Disordered" evidence="3">
    <location>
        <begin position="277"/>
        <end position="306"/>
    </location>
</feature>
<dbReference type="InterPro" id="IPR012337">
    <property type="entry name" value="RNaseH-like_sf"/>
</dbReference>
<dbReference type="Proteomes" id="UP000177798">
    <property type="component" value="Chromosome 5"/>
</dbReference>
<feature type="domain" description="Integrase catalytic" evidence="4">
    <location>
        <begin position="530"/>
        <end position="705"/>
    </location>
</feature>
<dbReference type="InterPro" id="IPR054722">
    <property type="entry name" value="PolX-like_BBD"/>
</dbReference>
<evidence type="ECO:0000313" key="5">
    <source>
        <dbReference type="EMBL" id="APA09371.1"/>
    </source>
</evidence>
<dbReference type="InterPro" id="IPR036397">
    <property type="entry name" value="RNaseH_sf"/>
</dbReference>
<evidence type="ECO:0000259" key="4">
    <source>
        <dbReference type="PROSITE" id="PS50994"/>
    </source>
</evidence>
<dbReference type="Proteomes" id="UP000177798">
    <property type="component" value="Chromosome 14"/>
</dbReference>
<dbReference type="VEuPathDB" id="FungiDB:sscle_14g101840"/>
<keyword evidence="1" id="KW-0378">Hydrolase</keyword>
<organism evidence="5 7">
    <name type="scientific">Sclerotinia sclerotiorum (strain ATCC 18683 / 1980 / Ss-1)</name>
    <name type="common">White mold</name>
    <name type="synonym">Whetzelinia sclerotiorum</name>
    <dbReference type="NCBI Taxonomy" id="665079"/>
    <lineage>
        <taxon>Eukaryota</taxon>
        <taxon>Fungi</taxon>
        <taxon>Dikarya</taxon>
        <taxon>Ascomycota</taxon>
        <taxon>Pezizomycotina</taxon>
        <taxon>Leotiomycetes</taxon>
        <taxon>Helotiales</taxon>
        <taxon>Sclerotiniaceae</taxon>
        <taxon>Sclerotinia</taxon>
    </lineage>
</organism>
<dbReference type="PANTHER" id="PTHR11439:SF483">
    <property type="entry name" value="PEPTIDE SYNTHASE GLIP-LIKE, PUTATIVE (AFU_ORTHOLOGUE AFUA_3G12920)-RELATED"/>
    <property type="match status" value="1"/>
</dbReference>
<dbReference type="Pfam" id="PF25597">
    <property type="entry name" value="SH3_retrovirus"/>
    <property type="match status" value="1"/>
</dbReference>
<protein>
    <recommendedName>
        <fullName evidence="4">Integrase catalytic domain-containing protein</fullName>
    </recommendedName>
</protein>
<evidence type="ECO:0000256" key="2">
    <source>
        <dbReference type="ARBA" id="ARBA00022884"/>
    </source>
</evidence>
<dbReference type="GO" id="GO:0015074">
    <property type="term" value="P:DNA integration"/>
    <property type="evidence" value="ECO:0007669"/>
    <property type="project" value="InterPro"/>
</dbReference>
<dbReference type="GO" id="GO:0005634">
    <property type="term" value="C:nucleus"/>
    <property type="evidence" value="ECO:0007669"/>
    <property type="project" value="UniProtKB-ARBA"/>
</dbReference>
<dbReference type="InterPro" id="IPR057670">
    <property type="entry name" value="SH3_retrovirus"/>
</dbReference>
<keyword evidence="2" id="KW-0694">RNA-binding</keyword>
<dbReference type="SUPFAM" id="SSF53098">
    <property type="entry name" value="Ribonuclease H-like"/>
    <property type="match status" value="1"/>
</dbReference>
<dbReference type="OrthoDB" id="3432594at2759"/>
<dbReference type="GO" id="GO:0004190">
    <property type="term" value="F:aspartic-type endopeptidase activity"/>
    <property type="evidence" value="ECO:0007669"/>
    <property type="project" value="UniProtKB-KW"/>
</dbReference>
<dbReference type="Gene3D" id="3.30.420.10">
    <property type="entry name" value="Ribonuclease H-like superfamily/Ribonuclease H"/>
    <property type="match status" value="1"/>
</dbReference>
<dbReference type="CDD" id="cd09272">
    <property type="entry name" value="RNase_HI_RT_Ty1"/>
    <property type="match status" value="1"/>
</dbReference>
<accession>A0A1D9Q347</accession>
<dbReference type="GO" id="GO:0003723">
    <property type="term" value="F:RNA binding"/>
    <property type="evidence" value="ECO:0007669"/>
    <property type="project" value="UniProtKB-KW"/>
</dbReference>
<sequence>MSDSTNPSKLDQSNHERWFRQTGIQLRGKGWYYTIERTLDEYATVAGPTTATDDATAPRRCYNIELKSEYLKDEANALSYICTTLNDDDEALIDEYPTAYALWAYLKSKYTRVSAVTANTYMTMIQNFRFQPDTHLEMTIIQAWDKLKEYRRKLGAADESYRSAYQDTALFLVLARSLPADYQGVIDVLDIQTNLSIDDKIKHLQAKELRLADNPEQAQIASRSRYTPENRKSDIEAPNKICYLCKKEGHYILNCSHLERASKLLCSYLRHHKRKRSTKPRKVHFNKRDDAYPVDDDSESDSDTEDMIEEDCNLTKETISKASPSKWYADTGASSHMSDQSSLFRTIEPIARRRIKVGGGVMYCCHWGTVDMICEDGSKMLLSNVLYVPGLGVNLLSGKKICERGLRGEFNSCYMYFKKENKKIICARIQDGMYVVSHVSKDYEETALYSNMDGSDQEKGLSSEIIDGTKGIDEELTLKEKERYLLWHRRFNHLGPDKIRSLHKVSNIGKPIKVPTILDICEVCILTKMTNRIPKQLSIHKSKRLELIHFDIAGPFPKSIRGNRYFILIIDSYTRVNWIIPLKYKDEAIPTMKEWKKEIELASGEKIIAARTDNAPELLQAIREWSSGARSETTTIASSHQNGPAERNIRTAEADMRAMLKEASLPLEFWDEAVEHDAYIRNRTNSGPDANGIDRSPTEAFTGTIPDLGMCKVWGSKCYAYINPKTIPKGQRHDKLRDTSRAGVFLGYSKTTNRHVKVYSPELGYTFRSSRVVIDESCKGGDMDLKLRNCESGPQGTKNMEPDRRSRGRPAANKATIPITIPDTPSPTPIEPFSPMQIIPNTKIVSNAPAAPTVELKSVIPDISIPSYDEDENGNIQQTNEGVVPDDITSIKPTAEDTPTQEPTSASPEPAPEADFGTVPKSASEPISTGPETAIDMQSPEEQEDEMEYDMDPPRYLTRKRKREMEGNPDGQRYNKIVRALIAMAMEAKTYESDEHAMVAIPSFHTVDPYIKNKIVTNFTTLLQSKVSDEDTAYPASEVLGIKIPRTYNEAVSDRKYAVKWKEAIQEEINSLVQNGTWEEFILPKGSNLVSTKWVFTIKTKDNKVERFKARLVARGFSQVLGKDYNETFAPTMRLDTLRLFLAIVAKENLECSHFDIKNAFTESHLKEEIYLEPPQGVKVERGHVLKALRSLYGLKQAGRDWSLLLKMELLKMDFVQSLADPCLYTSQDHSIMLLVYVDDIVVASHQKSQIERFGEELSTRFNTKNLGEISKILGVRIIRDRKAYTLTMDQEEYLDAMLNKFGITHGQHQAKKVPVADYTHLRPANDDDELTDVNEYQQAIGSVIHPMVYTRPDIAFAVGRLSQFMAKPAKHHSIALKNLMRYLRSTVKQKLWFGPKGVQSDICKEYNMLDDTIKVYTDADWANDKQDRKSVSGGVVMFYGGPISWASKKQTSVATSSAEAEYIAMAMFTKQGRWIAQILKDLSKSGYIGKKGDTVQMLGDNQGALALTKNPRLHERSKHIDISYHFIRDLTEKEKIATDYINTCDMVADGMTKPCTRVAFERFKKMLGLVA</sequence>
<dbReference type="PROSITE" id="PS50994">
    <property type="entry name" value="INTEGRASE"/>
    <property type="match status" value="1"/>
</dbReference>
<dbReference type="GO" id="GO:0008270">
    <property type="term" value="F:zinc ion binding"/>
    <property type="evidence" value="ECO:0007669"/>
    <property type="project" value="InterPro"/>
</dbReference>
<proteinExistence type="predicted"/>
<reference evidence="5" key="1">
    <citation type="submission" date="2016-10" db="EMBL/GenBank/DDBJ databases">
        <title>The complete genome sequence of the phytopathogenic fungus Sclerotinia sclerotiorum reveals insights into the genome architecture of broad host range pathogens.</title>
        <authorList>
            <person name="Derbyshire M.C."/>
            <person name="Denton-Giles M."/>
            <person name="Hegedus D."/>
            <person name="Seifbarghy S."/>
            <person name="Rollins J."/>
            <person name="van Kan J."/>
            <person name="Seidl M.F."/>
            <person name="Faino L."/>
            <person name="Mbengue M."/>
            <person name="Navaud O."/>
            <person name="Raffaele S."/>
            <person name="Hammond-Kosack K."/>
            <person name="Heard S."/>
            <person name="Oliver R.P."/>
        </authorList>
    </citation>
    <scope>NUCLEOTIDE SEQUENCE [LARGE SCALE GENOMIC DNA]</scope>
    <source>
        <strain evidence="5">1980</strain>
    </source>
</reference>
<dbReference type="InterPro" id="IPR043502">
    <property type="entry name" value="DNA/RNA_pol_sf"/>
</dbReference>
<keyword evidence="1" id="KW-0645">Protease</keyword>
<evidence type="ECO:0000256" key="3">
    <source>
        <dbReference type="SAM" id="MobiDB-lite"/>
    </source>
</evidence>
<dbReference type="EMBL" id="CP017827">
    <property type="protein sequence ID" value="APA15414.1"/>
    <property type="molecule type" value="Genomic_DNA"/>
</dbReference>
<reference evidence="7" key="2">
    <citation type="journal article" date="2017" name="Genome Biol. Evol.">
        <title>The complete genome sequence of the phytopathogenic fungus Sclerotinia sclerotiorum reveals insights into the genome architecture of broad host range pathogens.</title>
        <authorList>
            <person name="Derbyshire M."/>
            <person name="Denton-Giles M."/>
            <person name="Hegedus D."/>
            <person name="Seifbarghy S."/>
            <person name="Rollins J."/>
            <person name="van Kan J."/>
            <person name="Seidl M.F."/>
            <person name="Faino L."/>
            <person name="Mbengue M."/>
            <person name="Navaud O."/>
            <person name="Raffaele S."/>
            <person name="Hammond-Kosack K."/>
            <person name="Heard S."/>
            <person name="Oliver R."/>
        </authorList>
    </citation>
    <scope>NUCLEOTIDE SEQUENCE [LARGE SCALE GENOMIC DNA]</scope>
    <source>
        <strain evidence="7">ATCC 18683 / 1980 / Ss-1</strain>
    </source>
</reference>
<dbReference type="PANTHER" id="PTHR11439">
    <property type="entry name" value="GAG-POL-RELATED RETROTRANSPOSON"/>
    <property type="match status" value="1"/>
</dbReference>
<dbReference type="Pfam" id="PF07727">
    <property type="entry name" value="RVT_2"/>
    <property type="match status" value="1"/>
</dbReference>
<feature type="compositionally biased region" description="Acidic residues" evidence="3">
    <location>
        <begin position="939"/>
        <end position="949"/>
    </location>
</feature>
<dbReference type="Pfam" id="PF14223">
    <property type="entry name" value="Retrotran_gag_2"/>
    <property type="match status" value="1"/>
</dbReference>
<feature type="region of interest" description="Disordered" evidence="3">
    <location>
        <begin position="865"/>
        <end position="949"/>
    </location>
</feature>
<dbReference type="VEuPathDB" id="FungiDB:sscle_05g041410"/>
<dbReference type="SUPFAM" id="SSF57756">
    <property type="entry name" value="Retrovirus zinc finger-like domains"/>
    <property type="match status" value="1"/>
</dbReference>
<dbReference type="InterPro" id="IPR001584">
    <property type="entry name" value="Integrase_cat-core"/>
</dbReference>
<dbReference type="EMBL" id="CP017818">
    <property type="protein sequence ID" value="APA09371.1"/>
    <property type="molecule type" value="Genomic_DNA"/>
</dbReference>
<dbReference type="Pfam" id="PF22936">
    <property type="entry name" value="Pol_BBD"/>
    <property type="match status" value="1"/>
</dbReference>
<name>A0A1D9Q347_SCLS1</name>
<feature type="region of interest" description="Disordered" evidence="3">
    <location>
        <begin position="786"/>
        <end position="835"/>
    </location>
</feature>
<evidence type="ECO:0000313" key="6">
    <source>
        <dbReference type="EMBL" id="APA15414.1"/>
    </source>
</evidence>
<dbReference type="SUPFAM" id="SSF56672">
    <property type="entry name" value="DNA/RNA polymerases"/>
    <property type="match status" value="1"/>
</dbReference>
<gene>
    <name evidence="5" type="ORF">sscle_05g041410</name>
    <name evidence="6" type="ORF">sscle_14g101840</name>
</gene>